<dbReference type="GO" id="GO:0032389">
    <property type="term" value="C:MutLalpha complex"/>
    <property type="evidence" value="ECO:0007669"/>
    <property type="project" value="TreeGrafter"/>
</dbReference>
<feature type="domain" description="DNA mismatch repair protein Mlh1 C-terminal" evidence="1">
    <location>
        <begin position="15"/>
        <end position="271"/>
    </location>
</feature>
<dbReference type="InterPro" id="IPR038973">
    <property type="entry name" value="MutL/Mlh/Pms-like"/>
</dbReference>
<dbReference type="Pfam" id="PF16413">
    <property type="entry name" value="Mlh1_C"/>
    <property type="match status" value="1"/>
</dbReference>
<evidence type="ECO:0000259" key="1">
    <source>
        <dbReference type="Pfam" id="PF16413"/>
    </source>
</evidence>
<dbReference type="PANTHER" id="PTHR10073">
    <property type="entry name" value="DNA MISMATCH REPAIR PROTEIN MLH, PMS, MUTL"/>
    <property type="match status" value="1"/>
</dbReference>
<reference evidence="2" key="1">
    <citation type="submission" date="2014-05" db="EMBL/GenBank/DDBJ databases">
        <title>The transcriptome of the halophilic microalga Tetraselmis sp. GSL018 isolated from the Great Salt Lake, Utah.</title>
        <authorList>
            <person name="Jinkerson R.E."/>
            <person name="D'Adamo S."/>
            <person name="Posewitz M.C."/>
        </authorList>
    </citation>
    <scope>NUCLEOTIDE SEQUENCE</scope>
    <source>
        <strain evidence="2">GSL018</strain>
    </source>
</reference>
<name>A0A061QZX9_9CHLO</name>
<dbReference type="InterPro" id="IPR032189">
    <property type="entry name" value="Mlh1_C"/>
</dbReference>
<dbReference type="AlphaFoldDB" id="A0A061QZX9"/>
<dbReference type="GO" id="GO:0016887">
    <property type="term" value="F:ATP hydrolysis activity"/>
    <property type="evidence" value="ECO:0007669"/>
    <property type="project" value="InterPro"/>
</dbReference>
<dbReference type="PANTHER" id="PTHR10073:SF12">
    <property type="entry name" value="DNA MISMATCH REPAIR PROTEIN MLH1"/>
    <property type="match status" value="1"/>
</dbReference>
<gene>
    <name evidence="2" type="ORF">TSPGSL018_14216</name>
</gene>
<accession>A0A061QZX9</accession>
<sequence>AKAARRQAHLATQTELTSVQELLREATAEAHEGLAELLGEHTFVGMATGSLALLQHRTALYLVDASGLSFDLVYQQALCRFEHFPRVVLEPPQRVRDLVATALEAEEARGRRQEADGSKEEVALLSERLLLEKAEMLKEYFAMEITGGGALVSVPQVLDRYPPDMDRLPDFVLRLCRDVNWDSEKECFQTIAEALAGFYCLTDAPRSAGGEEPSSEATAAEGPSSARRWLAQHVMLPAIKAMLCPHRSRASDGSIVEVARLEKLYRIFERC</sequence>
<dbReference type="GO" id="GO:0006298">
    <property type="term" value="P:mismatch repair"/>
    <property type="evidence" value="ECO:0007669"/>
    <property type="project" value="InterPro"/>
</dbReference>
<feature type="non-terminal residue" evidence="2">
    <location>
        <position position="1"/>
    </location>
</feature>
<proteinExistence type="predicted"/>
<protein>
    <submittedName>
        <fullName evidence="2">Dna mismatch repair protein mlh1</fullName>
    </submittedName>
</protein>
<dbReference type="EMBL" id="GBEZ01020465">
    <property type="protein sequence ID" value="JAC66212.1"/>
    <property type="molecule type" value="Transcribed_RNA"/>
</dbReference>
<organism evidence="2">
    <name type="scientific">Tetraselmis sp. GSL018</name>
    <dbReference type="NCBI Taxonomy" id="582737"/>
    <lineage>
        <taxon>Eukaryota</taxon>
        <taxon>Viridiplantae</taxon>
        <taxon>Chlorophyta</taxon>
        <taxon>core chlorophytes</taxon>
        <taxon>Chlorodendrophyceae</taxon>
        <taxon>Chlorodendrales</taxon>
        <taxon>Chlorodendraceae</taxon>
        <taxon>Tetraselmis</taxon>
    </lineage>
</organism>
<evidence type="ECO:0000313" key="2">
    <source>
        <dbReference type="EMBL" id="JAC66212.1"/>
    </source>
</evidence>
<dbReference type="GO" id="GO:0140664">
    <property type="term" value="F:ATP-dependent DNA damage sensor activity"/>
    <property type="evidence" value="ECO:0007669"/>
    <property type="project" value="InterPro"/>
</dbReference>